<feature type="transmembrane region" description="Helical" evidence="1">
    <location>
        <begin position="33"/>
        <end position="49"/>
    </location>
</feature>
<dbReference type="AlphaFoldDB" id="A0A1G7AGE0"/>
<evidence type="ECO:0000313" key="2">
    <source>
        <dbReference type="EMBL" id="SDE13891.1"/>
    </source>
</evidence>
<dbReference type="Proteomes" id="UP000199603">
    <property type="component" value="Unassembled WGS sequence"/>
</dbReference>
<organism evidence="2 3">
    <name type="scientific">Aquimonas voraii</name>
    <dbReference type="NCBI Taxonomy" id="265719"/>
    <lineage>
        <taxon>Bacteria</taxon>
        <taxon>Pseudomonadati</taxon>
        <taxon>Pseudomonadota</taxon>
        <taxon>Gammaproteobacteria</taxon>
        <taxon>Lysobacterales</taxon>
        <taxon>Lysobacteraceae</taxon>
        <taxon>Aquimonas</taxon>
    </lineage>
</organism>
<sequence length="176" mass="19366">MLFELIAVIASGFCLAGLALTLRWLLRGRLPTWLVPAAAGLGMLSYSVWSEYSWLERARSTLPVTAEVVSTNEVRAWYRPWTYVVPQVNRLIAIDRAELKRNPAQPGKVLAGVLLMGRWEPTRKIGVMFDCVEAKRADLLDGVQFDDSGALQGAHWIDLAAGDPLLAVACREDSAG</sequence>
<accession>A0A1G7AGE0</accession>
<evidence type="ECO:0000313" key="3">
    <source>
        <dbReference type="Proteomes" id="UP000199603"/>
    </source>
</evidence>
<proteinExistence type="predicted"/>
<dbReference type="OrthoDB" id="8601734at2"/>
<evidence type="ECO:0000256" key="1">
    <source>
        <dbReference type="SAM" id="Phobius"/>
    </source>
</evidence>
<feature type="transmembrane region" description="Helical" evidence="1">
    <location>
        <begin position="6"/>
        <end position="26"/>
    </location>
</feature>
<reference evidence="2 3" key="1">
    <citation type="submission" date="2016-10" db="EMBL/GenBank/DDBJ databases">
        <authorList>
            <person name="de Groot N.N."/>
        </authorList>
    </citation>
    <scope>NUCLEOTIDE SEQUENCE [LARGE SCALE GENOMIC DNA]</scope>
    <source>
        <strain evidence="2 3">DSM 16957</strain>
    </source>
</reference>
<keyword evidence="3" id="KW-1185">Reference proteome</keyword>
<dbReference type="RefSeq" id="WP_091246184.1">
    <property type="nucleotide sequence ID" value="NZ_FNAG01000026.1"/>
</dbReference>
<keyword evidence="1" id="KW-0472">Membrane</keyword>
<dbReference type="EMBL" id="FNAG01000026">
    <property type="protein sequence ID" value="SDE13891.1"/>
    <property type="molecule type" value="Genomic_DNA"/>
</dbReference>
<keyword evidence="1" id="KW-0812">Transmembrane</keyword>
<gene>
    <name evidence="2" type="ORF">SAMN04488509_1269</name>
</gene>
<keyword evidence="1" id="KW-1133">Transmembrane helix</keyword>
<dbReference type="STRING" id="265719.SAMN04488509_1269"/>
<protein>
    <submittedName>
        <fullName evidence="2">Uncharacterized protein</fullName>
    </submittedName>
</protein>
<name>A0A1G7AGE0_9GAMM</name>